<keyword evidence="3" id="KW-0732">Signal</keyword>
<comment type="subcellular location">
    <subcellularLocation>
        <location evidence="9">Endomembrane system</location>
        <topology evidence="9">Lipid-anchor</topology>
    </subcellularLocation>
    <subcellularLocation>
        <location evidence="1">Membrane</location>
        <topology evidence="1">Lipid-anchor</topology>
        <topology evidence="1">GPI-anchor</topology>
    </subcellularLocation>
</comment>
<evidence type="ECO:0000256" key="1">
    <source>
        <dbReference type="ARBA" id="ARBA00004589"/>
    </source>
</evidence>
<dbReference type="FunFam" id="2.60.40.420:FF:000010">
    <property type="entry name" value="Early nodulin-like protein 1"/>
    <property type="match status" value="1"/>
</dbReference>
<dbReference type="GO" id="GO:0098552">
    <property type="term" value="C:side of membrane"/>
    <property type="evidence" value="ECO:0007669"/>
    <property type="project" value="UniProtKB-KW"/>
</dbReference>
<name>A0A1U7ZXW1_NELNU</name>
<dbReference type="PANTHER" id="PTHR33021">
    <property type="entry name" value="BLUE COPPER PROTEIN"/>
    <property type="match status" value="1"/>
</dbReference>
<evidence type="ECO:0000256" key="10">
    <source>
        <dbReference type="SAM" id="MobiDB-lite"/>
    </source>
</evidence>
<dbReference type="GO" id="GO:0009055">
    <property type="term" value="F:electron transfer activity"/>
    <property type="evidence" value="ECO:0007669"/>
    <property type="project" value="InterPro"/>
</dbReference>
<dbReference type="Proteomes" id="UP000189703">
    <property type="component" value="Unplaced"/>
</dbReference>
<dbReference type="KEGG" id="nnu:104595117"/>
<dbReference type="InterPro" id="IPR041846">
    <property type="entry name" value="ENL_dom"/>
</dbReference>
<keyword evidence="7" id="KW-0449">Lipoprotein</keyword>
<evidence type="ECO:0000256" key="4">
    <source>
        <dbReference type="ARBA" id="ARBA00023136"/>
    </source>
</evidence>
<dbReference type="OMA" id="APCALFM"/>
<evidence type="ECO:0000256" key="5">
    <source>
        <dbReference type="ARBA" id="ARBA00023157"/>
    </source>
</evidence>
<evidence type="ECO:0000256" key="2">
    <source>
        <dbReference type="ARBA" id="ARBA00022622"/>
    </source>
</evidence>
<dbReference type="Pfam" id="PF02298">
    <property type="entry name" value="Cu_bind_like"/>
    <property type="match status" value="1"/>
</dbReference>
<evidence type="ECO:0000313" key="13">
    <source>
        <dbReference type="RefSeq" id="XP_010254008.1"/>
    </source>
</evidence>
<dbReference type="PROSITE" id="PS51485">
    <property type="entry name" value="PHYTOCYANIN"/>
    <property type="match status" value="1"/>
</dbReference>
<evidence type="ECO:0000256" key="3">
    <source>
        <dbReference type="ARBA" id="ARBA00022729"/>
    </source>
</evidence>
<sequence length="196" mass="21135">MASLLRLFCALSIAAATLINFVVIVTATEFKVGETLGWRLPINDTQVYSQWAANNRFRVGDSLYFEYEEDSVLVVNKWGYYHCNTSKPIVAYNNGKTVIKLDRTGPFYFISGAPDHCKDGQRVVVNVLALRPSPPSPPSAALPPQSHAADSPSPSPLASSSSGFSVALTSIPIVVALTASISSLAWVIAPYPPHLN</sequence>
<evidence type="ECO:0000256" key="6">
    <source>
        <dbReference type="ARBA" id="ARBA00023180"/>
    </source>
</evidence>
<dbReference type="InterPro" id="IPR003245">
    <property type="entry name" value="Phytocyanin_dom"/>
</dbReference>
<dbReference type="CDD" id="cd11019">
    <property type="entry name" value="OsENODL1_like"/>
    <property type="match status" value="1"/>
</dbReference>
<evidence type="ECO:0000313" key="12">
    <source>
        <dbReference type="Proteomes" id="UP000189703"/>
    </source>
</evidence>
<feature type="transmembrane region" description="Helical" evidence="11">
    <location>
        <begin position="164"/>
        <end position="189"/>
    </location>
</feature>
<feature type="region of interest" description="Disordered" evidence="10">
    <location>
        <begin position="135"/>
        <end position="156"/>
    </location>
</feature>
<dbReference type="GO" id="GO:0012505">
    <property type="term" value="C:endomembrane system"/>
    <property type="evidence" value="ECO:0007669"/>
    <property type="project" value="UniProtKB-SubCell"/>
</dbReference>
<dbReference type="InterPro" id="IPR039391">
    <property type="entry name" value="Phytocyanin-like"/>
</dbReference>
<evidence type="ECO:0000256" key="9">
    <source>
        <dbReference type="ARBA" id="ARBA00037868"/>
    </source>
</evidence>
<dbReference type="RefSeq" id="XP_010254008.1">
    <property type="nucleotide sequence ID" value="XM_010255706.2"/>
</dbReference>
<reference evidence="13" key="1">
    <citation type="submission" date="2025-08" db="UniProtKB">
        <authorList>
            <consortium name="RefSeq"/>
        </authorList>
    </citation>
    <scope>IDENTIFICATION</scope>
</reference>
<dbReference type="eggNOG" id="ENOG502S0M1">
    <property type="taxonomic scope" value="Eukaryota"/>
</dbReference>
<dbReference type="Gene3D" id="2.60.40.420">
    <property type="entry name" value="Cupredoxins - blue copper proteins"/>
    <property type="match status" value="1"/>
</dbReference>
<accession>A0A1U7ZXW1</accession>
<keyword evidence="12" id="KW-1185">Reference proteome</keyword>
<evidence type="ECO:0000256" key="8">
    <source>
        <dbReference type="ARBA" id="ARBA00035011"/>
    </source>
</evidence>
<comment type="similarity">
    <text evidence="8">Belongs to the early nodulin-like (ENODL) family.</text>
</comment>
<proteinExistence type="inferred from homology"/>
<keyword evidence="11" id="KW-0812">Transmembrane</keyword>
<dbReference type="STRING" id="4432.A0A1U7ZXW1"/>
<keyword evidence="5" id="KW-1015">Disulfide bond</keyword>
<keyword evidence="6" id="KW-0325">Glycoprotein</keyword>
<dbReference type="OrthoDB" id="1933543at2759"/>
<organism evidence="12 13">
    <name type="scientific">Nelumbo nucifera</name>
    <name type="common">Sacred lotus</name>
    <dbReference type="NCBI Taxonomy" id="4432"/>
    <lineage>
        <taxon>Eukaryota</taxon>
        <taxon>Viridiplantae</taxon>
        <taxon>Streptophyta</taxon>
        <taxon>Embryophyta</taxon>
        <taxon>Tracheophyta</taxon>
        <taxon>Spermatophyta</taxon>
        <taxon>Magnoliopsida</taxon>
        <taxon>Proteales</taxon>
        <taxon>Nelumbonaceae</taxon>
        <taxon>Nelumbo</taxon>
    </lineage>
</organism>
<dbReference type="AlphaFoldDB" id="A0A1U7ZXW1"/>
<feature type="compositionally biased region" description="Low complexity" evidence="10">
    <location>
        <begin position="142"/>
        <end position="156"/>
    </location>
</feature>
<dbReference type="GeneID" id="104595117"/>
<protein>
    <submittedName>
        <fullName evidence="13">Mavicyanin</fullName>
    </submittedName>
</protein>
<evidence type="ECO:0000256" key="11">
    <source>
        <dbReference type="SAM" id="Phobius"/>
    </source>
</evidence>
<keyword evidence="4 11" id="KW-0472">Membrane</keyword>
<dbReference type="GO" id="GO:0005886">
    <property type="term" value="C:plasma membrane"/>
    <property type="evidence" value="ECO:0000318"/>
    <property type="project" value="GO_Central"/>
</dbReference>
<keyword evidence="2" id="KW-0336">GPI-anchor</keyword>
<dbReference type="PANTHER" id="PTHR33021:SF234">
    <property type="entry name" value="EARLY NODULIN-LIKE PROTEIN 7"/>
    <property type="match status" value="1"/>
</dbReference>
<dbReference type="SUPFAM" id="SSF49503">
    <property type="entry name" value="Cupredoxins"/>
    <property type="match status" value="1"/>
</dbReference>
<keyword evidence="11" id="KW-1133">Transmembrane helix</keyword>
<evidence type="ECO:0000256" key="7">
    <source>
        <dbReference type="ARBA" id="ARBA00023288"/>
    </source>
</evidence>
<dbReference type="InterPro" id="IPR008972">
    <property type="entry name" value="Cupredoxin"/>
</dbReference>
<gene>
    <name evidence="13" type="primary">LOC104595117</name>
</gene>